<dbReference type="eggNOG" id="COG3464">
    <property type="taxonomic scope" value="Bacteria"/>
</dbReference>
<name>Q8FTX4_COREF</name>
<dbReference type="InterPro" id="IPR002560">
    <property type="entry name" value="Transposase_DDE"/>
</dbReference>
<sequence length="61" mass="6790">MAPPEDVLTYFDIRASTGSVEAVNGRLEHRRGIALGFRNLNHYILRCLIHSGQLQGQINAV</sequence>
<evidence type="ECO:0000313" key="3">
    <source>
        <dbReference type="Proteomes" id="UP000001409"/>
    </source>
</evidence>
<dbReference type="AlphaFoldDB" id="Q8FTX4"/>
<proteinExistence type="predicted"/>
<keyword evidence="3" id="KW-1185">Reference proteome</keyword>
<accession>Q8FTX4</accession>
<protein>
    <submittedName>
        <fullName evidence="2">Transposase</fullName>
    </submittedName>
</protein>
<reference evidence="2 3" key="1">
    <citation type="journal article" date="2003" name="Genome Res.">
        <title>Comparative complete genome sequence analysis of the amino acid replacements responsible for the thermostability of Corynebacterium efficiens.</title>
        <authorList>
            <person name="Nishio Y."/>
            <person name="Nakamura Y."/>
            <person name="Kawarabayasi Y."/>
            <person name="Usuda Y."/>
            <person name="Kimura E."/>
            <person name="Sugimoto S."/>
            <person name="Matsui K."/>
            <person name="Yamagishi A."/>
            <person name="Kikuchi H."/>
            <person name="Ikeo K."/>
            <person name="Gojobori T."/>
        </authorList>
    </citation>
    <scope>NUCLEOTIDE SEQUENCE [LARGE SCALE GENOMIC DNA]</scope>
    <source>
        <strain evidence="3">DSM 44549 / YS-314 / AJ 12310 / JCM 11189 / NBRC 100395</strain>
    </source>
</reference>
<dbReference type="Proteomes" id="UP000001409">
    <property type="component" value="Chromosome"/>
</dbReference>
<evidence type="ECO:0000259" key="1">
    <source>
        <dbReference type="Pfam" id="PF01610"/>
    </source>
</evidence>
<organism evidence="2 3">
    <name type="scientific">Corynebacterium efficiens (strain DSM 44549 / YS-314 / AJ 12310 / JCM 11189 / NBRC 100395)</name>
    <dbReference type="NCBI Taxonomy" id="196164"/>
    <lineage>
        <taxon>Bacteria</taxon>
        <taxon>Bacillati</taxon>
        <taxon>Actinomycetota</taxon>
        <taxon>Actinomycetes</taxon>
        <taxon>Mycobacteriales</taxon>
        <taxon>Corynebacteriaceae</taxon>
        <taxon>Corynebacterium</taxon>
    </lineage>
</organism>
<dbReference type="STRING" id="196164.gene:10740650"/>
<dbReference type="Pfam" id="PF01610">
    <property type="entry name" value="DDE_Tnp_ISL3"/>
    <property type="match status" value="1"/>
</dbReference>
<dbReference type="HOGENOM" id="CLU_199148_0_0_11"/>
<accession>C8NKM4</accession>
<feature type="domain" description="Transposase IS204/IS1001/IS1096/IS1165 DDE" evidence="1">
    <location>
        <begin position="5"/>
        <end position="46"/>
    </location>
</feature>
<dbReference type="KEGG" id="cef:CE0254"/>
<dbReference type="EMBL" id="BA000035">
    <property type="protein sequence ID" value="BAC17064.1"/>
    <property type="molecule type" value="Genomic_DNA"/>
</dbReference>
<evidence type="ECO:0000313" key="2">
    <source>
        <dbReference type="EMBL" id="BAC17064.1"/>
    </source>
</evidence>